<name>A0ABW3LCL9_9BACL</name>
<proteinExistence type="predicted"/>
<comment type="caution">
    <text evidence="1">The sequence shown here is derived from an EMBL/GenBank/DDBJ whole genome shotgun (WGS) entry which is preliminary data.</text>
</comment>
<evidence type="ECO:0000313" key="1">
    <source>
        <dbReference type="EMBL" id="MFD1031634.1"/>
    </source>
</evidence>
<keyword evidence="2" id="KW-1185">Reference proteome</keyword>
<dbReference type="InterPro" id="IPR009267">
    <property type="entry name" value="NTP_transf_6"/>
</dbReference>
<accession>A0ABW3LCL9</accession>
<dbReference type="PANTHER" id="PTHR39166:SF1">
    <property type="entry name" value="BLL1166 PROTEIN"/>
    <property type="match status" value="1"/>
</dbReference>
<sequence length="191" mass="22078">MENKEEILSAIAADEWMMKILCTAETLKLPDWWICAGFVRSKVWDALHGYSKRTPLGDIDVIYYDKNSMDEEIEKRYESQLDLLMPGMPWSVKNQARMHKLNDLHPYLSSVDAISRFPETATALGIKLGARSELELTAPHGLKDLLAMKVQPTPAFKSDERLMKTYRQRIFSKDWTQKWPKLTIDSTKDVL</sequence>
<protein>
    <submittedName>
        <fullName evidence="1">Nucleotidyltransferase family protein</fullName>
    </submittedName>
</protein>
<dbReference type="Proteomes" id="UP001597109">
    <property type="component" value="Unassembled WGS sequence"/>
</dbReference>
<gene>
    <name evidence="1" type="ORF">ACFQ1X_09350</name>
</gene>
<evidence type="ECO:0000313" key="2">
    <source>
        <dbReference type="Proteomes" id="UP001597109"/>
    </source>
</evidence>
<dbReference type="EMBL" id="JBHTKI010000012">
    <property type="protein sequence ID" value="MFD1031634.1"/>
    <property type="molecule type" value="Genomic_DNA"/>
</dbReference>
<dbReference type="PANTHER" id="PTHR39166">
    <property type="entry name" value="BLL1166 PROTEIN"/>
    <property type="match status" value="1"/>
</dbReference>
<reference evidence="2" key="1">
    <citation type="journal article" date="2019" name="Int. J. Syst. Evol. Microbiol.">
        <title>The Global Catalogue of Microorganisms (GCM) 10K type strain sequencing project: providing services to taxonomists for standard genome sequencing and annotation.</title>
        <authorList>
            <consortium name="The Broad Institute Genomics Platform"/>
            <consortium name="The Broad Institute Genome Sequencing Center for Infectious Disease"/>
            <person name="Wu L."/>
            <person name="Ma J."/>
        </authorList>
    </citation>
    <scope>NUCLEOTIDE SEQUENCE [LARGE SCALE GENOMIC DNA]</scope>
    <source>
        <strain evidence="2">CCUG 56756</strain>
    </source>
</reference>
<dbReference type="RefSeq" id="WP_144839943.1">
    <property type="nucleotide sequence ID" value="NZ_JBHTKI010000012.1"/>
</dbReference>
<dbReference type="Pfam" id="PF06042">
    <property type="entry name" value="NTP_transf_6"/>
    <property type="match status" value="1"/>
</dbReference>
<organism evidence="1 2">
    <name type="scientific">Metaplanococcus flavidus</name>
    <dbReference type="NCBI Taxonomy" id="569883"/>
    <lineage>
        <taxon>Bacteria</taxon>
        <taxon>Bacillati</taxon>
        <taxon>Bacillota</taxon>
        <taxon>Bacilli</taxon>
        <taxon>Bacillales</taxon>
        <taxon>Caryophanaceae</taxon>
        <taxon>Metaplanococcus</taxon>
    </lineage>
</organism>